<feature type="compositionally biased region" description="Polar residues" evidence="1">
    <location>
        <begin position="839"/>
        <end position="860"/>
    </location>
</feature>
<feature type="compositionally biased region" description="Polar residues" evidence="1">
    <location>
        <begin position="1183"/>
        <end position="1200"/>
    </location>
</feature>
<feature type="compositionally biased region" description="Low complexity" evidence="1">
    <location>
        <begin position="614"/>
        <end position="627"/>
    </location>
</feature>
<feature type="region of interest" description="Disordered" evidence="1">
    <location>
        <begin position="831"/>
        <end position="882"/>
    </location>
</feature>
<evidence type="ECO:0000313" key="2">
    <source>
        <dbReference type="EMBL" id="PWZ00768.1"/>
    </source>
</evidence>
<feature type="compositionally biased region" description="Low complexity" evidence="1">
    <location>
        <begin position="1135"/>
        <end position="1150"/>
    </location>
</feature>
<name>A0A317XSA0_9BASI</name>
<feature type="compositionally biased region" description="Polar residues" evidence="1">
    <location>
        <begin position="586"/>
        <end position="599"/>
    </location>
</feature>
<dbReference type="Proteomes" id="UP000246740">
    <property type="component" value="Unassembled WGS sequence"/>
</dbReference>
<feature type="compositionally biased region" description="Basic and acidic residues" evidence="1">
    <location>
        <begin position="992"/>
        <end position="1005"/>
    </location>
</feature>
<feature type="region of interest" description="Disordered" evidence="1">
    <location>
        <begin position="230"/>
        <end position="251"/>
    </location>
</feature>
<feature type="compositionally biased region" description="Low complexity" evidence="1">
    <location>
        <begin position="414"/>
        <end position="433"/>
    </location>
</feature>
<keyword evidence="3" id="KW-1185">Reference proteome</keyword>
<feature type="region of interest" description="Disordered" evidence="1">
    <location>
        <begin position="269"/>
        <end position="303"/>
    </location>
</feature>
<sequence>MPPPFGKCLACVSHASRTATLAFPMPQTTSDMCQPPMKTSAIVSVEETQTAAAHDHGGAHYFGSITPFPPSALPTARTAAHTIFWSSTPFRPHSPPRQKHPGWNPLPPTPISLPPALFVDRVLQSQLHHLLPTIVTHFAHHRGLITPAARQHAETNSFYESEGRPSIDAMSMASPLNKSRELARAVGRERDGPIPSFRPPSNWSQHSGHQDVVWSGEGHGRISFATHDEQFSDAESWEEATHASSHAATNGDHDATYSVYGHARPSSIGSSIFAGRGVRQGGRRREAPPPLPTVPGAGRSPGLFDADRMALLSPAAQSLISPRTEGSDFESVSQYSGMDELERDGPLSPPTMTLSLPDSATRSPASPSFSPALAAAPTLLTTSPSVEFHDAQPDIVPARGSSRLPPLPVKASTRRGSSSADADSAADHSFGSSRHSSLADAEEDEINSTPRRRVLPDGTRVPKMPPVPKTDDLSQTRRSKGRRNRSPVLSFDGAAAEEEQKLSEWQEELADDPRRISTLGPRVKKNAPAPWELGGEEDLPTTSRIRPSIESFDKPFSRFKSRPSVDSSHASIAAGARSPQPVGPSGLSSGHTANSTSLEQETHEAGDDVKSLFAQQRSRSKSVSSSAVGMLKGLGLAAAAAPASRKGKLTKALRLVGGGSDDRKGAPLEENASALNAGNGLPASPISSFARQAEHSGMTKSSSSRTISANADTHVQPGAIPGALSAKGANELADMLMLSNAKYSNQMSSPPMPVVSPRLGGARSLAYTKTPLISGSSDDGFGMRHSSSKDSNASRSATTASEAGRSSAESSAVKTGTIIDSADVIERVRSSHGARGTPMTHTLSSSSAQGDTVLVRSSTPPAQPGVAMSTSSSVNSGPGLPLPGNIEGVPYKLISLEQAREQARQKQSEWLAATGSAFSPAAMRLSNSQISLNGPSTDDFGAAHSGETGNSASLRALKGKKSGFLRKLKKEKGLSVDYDGVSSFPASASSKDVGRGVRAQQHDQRAAPMPSFSVTGLDDEAGETKLGLNEMPALSVRPVSSMFSGFAADFLDAGALSEGHARDSSAGSATSLSGLLAPHSPAVSSFRSPDTNRSASPSAFEAGRFSGSEGLGLSTPAPLSPSTALRSRLPVGARSASGSSSSSSTSQTTSNVAAPVSSRPKVANIRPTPHSVALPGPQVPGSADSTWSNGRPSTSATSRLPSLDAGGSTSDGHSQFHSPVTSPLTPSFQHPQTPILVDAADGDAESTPPSTPQISEEVRQRAREIEAEMLALSKELRELRLKHVGQGIAPAFSPAGEDDHAEQPQQIGDCPYCGCGCAEQRRLQSINEAAVLKGVSVLERGRALKPSNNLGNSGKFGGYTNR</sequence>
<feature type="compositionally biased region" description="Low complexity" evidence="1">
    <location>
        <begin position="350"/>
        <end position="370"/>
    </location>
</feature>
<dbReference type="InParanoid" id="A0A317XSA0"/>
<organism evidence="2 3">
    <name type="scientific">Testicularia cyperi</name>
    <dbReference type="NCBI Taxonomy" id="1882483"/>
    <lineage>
        <taxon>Eukaryota</taxon>
        <taxon>Fungi</taxon>
        <taxon>Dikarya</taxon>
        <taxon>Basidiomycota</taxon>
        <taxon>Ustilaginomycotina</taxon>
        <taxon>Ustilaginomycetes</taxon>
        <taxon>Ustilaginales</taxon>
        <taxon>Anthracoideaceae</taxon>
        <taxon>Testicularia</taxon>
    </lineage>
</organism>
<feature type="compositionally biased region" description="Basic and acidic residues" evidence="1">
    <location>
        <begin position="600"/>
        <end position="610"/>
    </location>
</feature>
<feature type="compositionally biased region" description="Polar residues" evidence="1">
    <location>
        <begin position="1207"/>
        <end position="1232"/>
    </location>
</feature>
<feature type="region of interest" description="Disordered" evidence="1">
    <location>
        <begin position="1057"/>
        <end position="1232"/>
    </location>
</feature>
<dbReference type="OrthoDB" id="3367078at2759"/>
<feature type="region of interest" description="Disordered" evidence="1">
    <location>
        <begin position="656"/>
        <end position="715"/>
    </location>
</feature>
<feature type="region of interest" description="Disordered" evidence="1">
    <location>
        <begin position="770"/>
        <end position="814"/>
    </location>
</feature>
<feature type="compositionally biased region" description="Low complexity" evidence="1">
    <location>
        <begin position="1064"/>
        <end position="1077"/>
    </location>
</feature>
<reference evidence="2 3" key="1">
    <citation type="journal article" date="2018" name="Mol. Biol. Evol.">
        <title>Broad Genomic Sampling Reveals a Smut Pathogenic Ancestry of the Fungal Clade Ustilaginomycotina.</title>
        <authorList>
            <person name="Kijpornyongpan T."/>
            <person name="Mondo S.J."/>
            <person name="Barry K."/>
            <person name="Sandor L."/>
            <person name="Lee J."/>
            <person name="Lipzen A."/>
            <person name="Pangilinan J."/>
            <person name="LaButti K."/>
            <person name="Hainaut M."/>
            <person name="Henrissat B."/>
            <person name="Grigoriev I.V."/>
            <person name="Spatafora J.W."/>
            <person name="Aime M.C."/>
        </authorList>
    </citation>
    <scope>NUCLEOTIDE SEQUENCE [LARGE SCALE GENOMIC DNA]</scope>
    <source>
        <strain evidence="2 3">MCA 3645</strain>
    </source>
</reference>
<feature type="region of interest" description="Disordered" evidence="1">
    <location>
        <begin position="190"/>
        <end position="215"/>
    </location>
</feature>
<feature type="region of interest" description="Disordered" evidence="1">
    <location>
        <begin position="979"/>
        <end position="1024"/>
    </location>
</feature>
<protein>
    <submittedName>
        <fullName evidence="2">Uncharacterized protein</fullName>
    </submittedName>
</protein>
<evidence type="ECO:0000256" key="1">
    <source>
        <dbReference type="SAM" id="MobiDB-lite"/>
    </source>
</evidence>
<accession>A0A317XSA0</accession>
<feature type="compositionally biased region" description="Polar residues" evidence="1">
    <location>
        <begin position="698"/>
        <end position="713"/>
    </location>
</feature>
<evidence type="ECO:0000313" key="3">
    <source>
        <dbReference type="Proteomes" id="UP000246740"/>
    </source>
</evidence>
<feature type="region of interest" description="Disordered" evidence="1">
    <location>
        <begin position="1239"/>
        <end position="1258"/>
    </location>
</feature>
<proteinExistence type="predicted"/>
<gene>
    <name evidence="2" type="ORF">BCV70DRAFT_231572</name>
</gene>
<dbReference type="EMBL" id="KZ819192">
    <property type="protein sequence ID" value="PWZ00768.1"/>
    <property type="molecule type" value="Genomic_DNA"/>
</dbReference>
<feature type="region of interest" description="Disordered" evidence="1">
    <location>
        <begin position="394"/>
        <end position="627"/>
    </location>
</feature>
<feature type="compositionally biased region" description="Polar residues" evidence="1">
    <location>
        <begin position="1082"/>
        <end position="1097"/>
    </location>
</feature>
<feature type="region of interest" description="Disordered" evidence="1">
    <location>
        <begin position="316"/>
        <end position="370"/>
    </location>
</feature>
<feature type="compositionally biased region" description="Low complexity" evidence="1">
    <location>
        <begin position="789"/>
        <end position="812"/>
    </location>
</feature>